<feature type="domain" description="PhnB-like" evidence="1">
    <location>
        <begin position="6"/>
        <end position="134"/>
    </location>
</feature>
<dbReference type="CDD" id="cd06588">
    <property type="entry name" value="PhnB_like"/>
    <property type="match status" value="1"/>
</dbReference>
<keyword evidence="3" id="KW-1185">Reference proteome</keyword>
<dbReference type="Pfam" id="PF06983">
    <property type="entry name" value="3-dmu-9_3-mt"/>
    <property type="match status" value="1"/>
</dbReference>
<organism evidence="2 3">
    <name type="scientific">Hydrogenoanaerobacterium saccharovorans</name>
    <dbReference type="NCBI Taxonomy" id="474960"/>
    <lineage>
        <taxon>Bacteria</taxon>
        <taxon>Bacillati</taxon>
        <taxon>Bacillota</taxon>
        <taxon>Clostridia</taxon>
        <taxon>Eubacteriales</taxon>
        <taxon>Oscillospiraceae</taxon>
        <taxon>Hydrogenoanaerobacterium</taxon>
    </lineage>
</organism>
<sequence length="142" mass="16304">MSLSMYIRFNGNCRQAVEYYAEVLGCQKPNILTFAQFHNESDFHMSEKEKNYIMHTCLSINGQDVMFSDCLPGMPVTLGNNFSLAYSTKNKEEITHIFNRLKDDGGQVGMELQETFWSDWYGSITDKFGIGWQFTHDSAEAL</sequence>
<evidence type="ECO:0000259" key="1">
    <source>
        <dbReference type="Pfam" id="PF06983"/>
    </source>
</evidence>
<evidence type="ECO:0000313" key="3">
    <source>
        <dbReference type="Proteomes" id="UP000199158"/>
    </source>
</evidence>
<dbReference type="Proteomes" id="UP000199158">
    <property type="component" value="Unassembled WGS sequence"/>
</dbReference>
<dbReference type="SUPFAM" id="SSF54593">
    <property type="entry name" value="Glyoxalase/Bleomycin resistance protein/Dihydroxybiphenyl dioxygenase"/>
    <property type="match status" value="1"/>
</dbReference>
<dbReference type="STRING" id="474960.SAMN05216180_1449"/>
<reference evidence="2 3" key="1">
    <citation type="submission" date="2016-10" db="EMBL/GenBank/DDBJ databases">
        <authorList>
            <person name="de Groot N.N."/>
        </authorList>
    </citation>
    <scope>NUCLEOTIDE SEQUENCE [LARGE SCALE GENOMIC DNA]</scope>
    <source>
        <strain evidence="2 3">CGMCC 1.5070</strain>
    </source>
</reference>
<dbReference type="OrthoDB" id="9795306at2"/>
<proteinExistence type="predicted"/>
<dbReference type="AlphaFoldDB" id="A0A1H8AQX2"/>
<dbReference type="InterPro" id="IPR029068">
    <property type="entry name" value="Glyas_Bleomycin-R_OHBP_Dase"/>
</dbReference>
<dbReference type="RefSeq" id="WP_092753090.1">
    <property type="nucleotide sequence ID" value="NZ_FOCG01000001.1"/>
</dbReference>
<dbReference type="PANTHER" id="PTHR33990">
    <property type="entry name" value="PROTEIN YJDN-RELATED"/>
    <property type="match status" value="1"/>
</dbReference>
<dbReference type="EMBL" id="FOCG01000001">
    <property type="protein sequence ID" value="SEM72218.1"/>
    <property type="molecule type" value="Genomic_DNA"/>
</dbReference>
<gene>
    <name evidence="2" type="ORF">SAMN05216180_1449</name>
</gene>
<protein>
    <submittedName>
        <fullName evidence="2">PhnB protein</fullName>
    </submittedName>
</protein>
<accession>A0A1H8AQX2</accession>
<dbReference type="PANTHER" id="PTHR33990:SF1">
    <property type="entry name" value="PROTEIN YJDN"/>
    <property type="match status" value="1"/>
</dbReference>
<evidence type="ECO:0000313" key="2">
    <source>
        <dbReference type="EMBL" id="SEM72218.1"/>
    </source>
</evidence>
<name>A0A1H8AQX2_9FIRM</name>
<dbReference type="InterPro" id="IPR028973">
    <property type="entry name" value="PhnB-like"/>
</dbReference>
<dbReference type="Gene3D" id="3.10.180.10">
    <property type="entry name" value="2,3-Dihydroxybiphenyl 1,2-Dioxygenase, domain 1"/>
    <property type="match status" value="1"/>
</dbReference>